<feature type="compositionally biased region" description="Acidic residues" evidence="9">
    <location>
        <begin position="260"/>
        <end position="269"/>
    </location>
</feature>
<feature type="region of interest" description="Disordered" evidence="9">
    <location>
        <begin position="97"/>
        <end position="313"/>
    </location>
</feature>
<dbReference type="InterPro" id="IPR000219">
    <property type="entry name" value="DH_dom"/>
</dbReference>
<organism evidence="13 14">
    <name type="scientific">Priapulus caudatus</name>
    <name type="common">Priapulid worm</name>
    <dbReference type="NCBI Taxonomy" id="37621"/>
    <lineage>
        <taxon>Eukaryota</taxon>
        <taxon>Metazoa</taxon>
        <taxon>Ecdysozoa</taxon>
        <taxon>Scalidophora</taxon>
        <taxon>Priapulida</taxon>
        <taxon>Priapulimorpha</taxon>
        <taxon>Priapulimorphida</taxon>
        <taxon>Priapulidae</taxon>
        <taxon>Priapulus</taxon>
    </lineage>
</organism>
<dbReference type="Pfam" id="PF00621">
    <property type="entry name" value="RhoGEF"/>
    <property type="match status" value="1"/>
</dbReference>
<name>A0ABM1EPK4_PRICU</name>
<evidence type="ECO:0000313" key="14">
    <source>
        <dbReference type="RefSeq" id="XP_014674125.1"/>
    </source>
</evidence>
<feature type="compositionally biased region" description="Basic and acidic residues" evidence="9">
    <location>
        <begin position="696"/>
        <end position="725"/>
    </location>
</feature>
<evidence type="ECO:0000259" key="11">
    <source>
        <dbReference type="PROSITE" id="PS50081"/>
    </source>
</evidence>
<dbReference type="InterPro" id="IPR046349">
    <property type="entry name" value="C1-like_sf"/>
</dbReference>
<accession>A0ABM1EPK4</accession>
<feature type="compositionally biased region" description="Polar residues" evidence="9">
    <location>
        <begin position="188"/>
        <end position="200"/>
    </location>
</feature>
<feature type="compositionally biased region" description="Basic and acidic residues" evidence="9">
    <location>
        <begin position="230"/>
        <end position="243"/>
    </location>
</feature>
<gene>
    <name evidence="14" type="primary">LOC106814337</name>
</gene>
<dbReference type="PANTHER" id="PTHR45872">
    <property type="entry name" value="RHO GUANINE NUCLEOTIDE EXCHANGE FACTOR 2, ISOFORM D"/>
    <property type="match status" value="1"/>
</dbReference>
<dbReference type="InterPro" id="IPR002219">
    <property type="entry name" value="PKC_DAG/PE"/>
</dbReference>
<evidence type="ECO:0000259" key="12">
    <source>
        <dbReference type="PROSITE" id="PS50106"/>
    </source>
</evidence>
<dbReference type="PANTHER" id="PTHR45872:SF2">
    <property type="entry name" value="RHO GUANINE NUCLEOTIDE EXCHANGE FACTOR 2, ISOFORM D"/>
    <property type="match status" value="1"/>
</dbReference>
<dbReference type="SUPFAM" id="SSF50729">
    <property type="entry name" value="PH domain-like"/>
    <property type="match status" value="1"/>
</dbReference>
<feature type="compositionally biased region" description="Low complexity" evidence="9">
    <location>
        <begin position="1158"/>
        <end position="1169"/>
    </location>
</feature>
<dbReference type="GeneID" id="106814337"/>
<comment type="subcellular location">
    <subcellularLocation>
        <location evidence="2">Cytoplasm</location>
    </subcellularLocation>
    <subcellularLocation>
        <location evidence="1">Membrane</location>
    </subcellularLocation>
</comment>
<proteinExistence type="predicted"/>
<dbReference type="SUPFAM" id="SSF48097">
    <property type="entry name" value="Regulator of G-protein signaling, RGS"/>
    <property type="match status" value="1"/>
</dbReference>
<dbReference type="SMART" id="SM00109">
    <property type="entry name" value="C1"/>
    <property type="match status" value="1"/>
</dbReference>
<reference evidence="14" key="1">
    <citation type="submission" date="2025-08" db="UniProtKB">
        <authorList>
            <consortium name="RefSeq"/>
        </authorList>
    </citation>
    <scope>IDENTIFICATION</scope>
</reference>
<dbReference type="InterPro" id="IPR011993">
    <property type="entry name" value="PH-like_dom_sf"/>
</dbReference>
<keyword evidence="4" id="KW-0963">Cytoplasm</keyword>
<feature type="region of interest" description="Disordered" evidence="9">
    <location>
        <begin position="664"/>
        <end position="739"/>
    </location>
</feature>
<keyword evidence="8" id="KW-0472">Membrane</keyword>
<feature type="domain" description="PDZ" evidence="12">
    <location>
        <begin position="16"/>
        <end position="93"/>
    </location>
</feature>
<evidence type="ECO:0000313" key="13">
    <source>
        <dbReference type="Proteomes" id="UP000695022"/>
    </source>
</evidence>
<dbReference type="PROSITE" id="PS50106">
    <property type="entry name" value="PDZ"/>
    <property type="match status" value="1"/>
</dbReference>
<evidence type="ECO:0000259" key="10">
    <source>
        <dbReference type="PROSITE" id="PS50010"/>
    </source>
</evidence>
<dbReference type="InterPro" id="IPR036034">
    <property type="entry name" value="PDZ_sf"/>
</dbReference>
<keyword evidence="5" id="KW-0597">Phosphoprotein</keyword>
<dbReference type="SUPFAM" id="SSF50156">
    <property type="entry name" value="PDZ domain-like"/>
    <property type="match status" value="1"/>
</dbReference>
<dbReference type="InterPro" id="IPR035899">
    <property type="entry name" value="DBL_dom_sf"/>
</dbReference>
<dbReference type="Pfam" id="PF00595">
    <property type="entry name" value="PDZ"/>
    <property type="match status" value="1"/>
</dbReference>
<feature type="compositionally biased region" description="Low complexity" evidence="9">
    <location>
        <begin position="288"/>
        <end position="302"/>
    </location>
</feature>
<evidence type="ECO:0000256" key="7">
    <source>
        <dbReference type="ARBA" id="ARBA00022833"/>
    </source>
</evidence>
<evidence type="ECO:0000256" key="6">
    <source>
        <dbReference type="ARBA" id="ARBA00022723"/>
    </source>
</evidence>
<evidence type="ECO:0000256" key="4">
    <source>
        <dbReference type="ARBA" id="ARBA00022490"/>
    </source>
</evidence>
<dbReference type="CDD" id="cd00160">
    <property type="entry name" value="RhoGEF"/>
    <property type="match status" value="1"/>
</dbReference>
<keyword evidence="13" id="KW-1185">Reference proteome</keyword>
<dbReference type="Gene3D" id="1.10.167.10">
    <property type="entry name" value="Regulator of G-protein Signalling 4, domain 2"/>
    <property type="match status" value="1"/>
</dbReference>
<dbReference type="Pfam" id="PF17838">
    <property type="entry name" value="PH_16"/>
    <property type="match status" value="1"/>
</dbReference>
<dbReference type="InterPro" id="IPR036305">
    <property type="entry name" value="RGS_sf"/>
</dbReference>
<evidence type="ECO:0000256" key="2">
    <source>
        <dbReference type="ARBA" id="ARBA00004496"/>
    </source>
</evidence>
<dbReference type="Gene3D" id="2.30.42.10">
    <property type="match status" value="1"/>
</dbReference>
<keyword evidence="7" id="KW-0862">Zinc</keyword>
<dbReference type="InterPro" id="IPR015212">
    <property type="entry name" value="RGS-like_dom"/>
</dbReference>
<dbReference type="Gene3D" id="3.30.60.20">
    <property type="match status" value="1"/>
</dbReference>
<dbReference type="SMART" id="SM00325">
    <property type="entry name" value="RhoGEF"/>
    <property type="match status" value="1"/>
</dbReference>
<dbReference type="SMART" id="SM00228">
    <property type="entry name" value="PDZ"/>
    <property type="match status" value="1"/>
</dbReference>
<dbReference type="PROSITE" id="PS50081">
    <property type="entry name" value="ZF_DAG_PE_2"/>
    <property type="match status" value="1"/>
</dbReference>
<dbReference type="Gene3D" id="1.20.900.10">
    <property type="entry name" value="Dbl homology (DH) domain"/>
    <property type="match status" value="1"/>
</dbReference>
<evidence type="ECO:0000256" key="3">
    <source>
        <dbReference type="ARBA" id="ARBA00022468"/>
    </source>
</evidence>
<sequence length="1449" mass="161137">MRARRQVIGGPLIQRCVIIQKDEKGYGLTVSGDNPVFVQSVKEGGAAAKAGVQIGDRIIKVNGTLVTSSNHLEVVRLVKAAGNHVALTLLGRPPGCKAPLPPPAQPHYNGGKMPLSHLERPSVRHGSSSSGSGKITSPLPVNGVTSPTSPDAETQQQQQPHQQFGDAALDRLRHGGRDGSDPRRNRMRPQSSIESTQSSVEWKATHTRQRSSPDVIANVVDDNATSPKQRKLDRDKELLRDEISDVAESPPSTPPPDYDEKMDECTEDQPTDKNSVLPPKIPPHLHHQQQQQQQVLQPTLQPLSPPAQLPGYADVSPRQVQVMSMEDDDFSAEPEPIDDHGPFNKLLTLKTKPAHLAVFLNYLISNSDPNPLLFYVITDVYMQGTVKDMKRWAYEIHSSFLVPDAPLRVNVETTVCTDIDNTLANHSDIESVMRSVFRQVRHIANCEVNEMLADFRTKRALGLGSLYGDSHLQENMDRSKELKIAEQVLLNHLEQLSDDFENQGDKIVALACALATLMRAIGCKGQNIEKIYEKVPQFCGPHKSRFRFSSKSSKNKVLYVKGHQFQQAHYTTVTNCQVCDRILWGIGFQGWKCDNCDFNLHKHCVDNIPYHEDCVGKKDKRKDDSKRKSTIVNIFRKPSTPNPSATHTSAAVMRAKTLYEEKEREAPIQEMPGGATRGPTLHADASSPEKDDVESGAEKEKPAQSYVERLRERFDSQPSKEREDSPMGTAAGDAGAPASPEVRRWVREYRKGGGYVSSWHEDGNLECNIDGLPSFVTELFHTERTHVRTLKVLLRVFYRPMLEDNVVPNDLVHLLFPNLEEMLELHGSFNTAMKAKKKEEPVVQDVGELMLSLFEGEAGDKFKKAGATFCMNQSIALDQLKAKMRSDKKVAQFIAEAESNTLCRRLQLKDLIPTGMQRLTKYPLLLDNIAKYTATSPSVEYDLVRKAQVRCRDILAYVNQAVRETENRARLADFQKRLDLSPLQRLDNPLAKEFRVSVPAAPLSLAPCASNRMITRVASAPAVLMQRDDSKYWLKFMSTNVVPARRHEFNHSPITSCQTSDAQRRPTDKKAFFLVSTSPAGPQIYELVAQTSSDRKAWVTYVTEAAAASGTNKQRPAPALPPKGTQQKPLPEANKEEPTSKPESEEAPSEEKSEAEEGAAAAEPSSQAEEGAKRKTNVSVQDIENIEYYQIIDYPRLISPAEVLVDDPSSRMMSRRHCLRYVVTLQAEPQLQHQDQLIRDALKKKQHIIAKILNIPEEEFEHIAEMAGEASGEDKEESELVLAAIAQAELLHNLINDSIPVEEQEVFEEGATSLTDEAVLPATVPSYKLLCIANSLNQFLRQLLPLQGCSRKEDKGGGSVVDRDKEMERMREQLKSMNAALAQHVPRDSRPNSYVSVASTVSELAGVEALGEVLHISSDDAAKEVLPVNRNLGIIVHPEMILGSVVIVP</sequence>
<feature type="compositionally biased region" description="Basic and acidic residues" evidence="9">
    <location>
        <begin position="1133"/>
        <end position="1152"/>
    </location>
</feature>
<evidence type="ECO:0000256" key="5">
    <source>
        <dbReference type="ARBA" id="ARBA00022553"/>
    </source>
</evidence>
<dbReference type="PROSITE" id="PS00479">
    <property type="entry name" value="ZF_DAG_PE_1"/>
    <property type="match status" value="1"/>
</dbReference>
<dbReference type="InterPro" id="IPR044926">
    <property type="entry name" value="RGS_subdomain_2"/>
</dbReference>
<protein>
    <submittedName>
        <fullName evidence="14">Rho guanine nucleotide exchange factor 11-like</fullName>
    </submittedName>
</protein>
<dbReference type="Pfam" id="PF00130">
    <property type="entry name" value="C1_1"/>
    <property type="match status" value="1"/>
</dbReference>
<feature type="region of interest" description="Disordered" evidence="9">
    <location>
        <begin position="1108"/>
        <end position="1177"/>
    </location>
</feature>
<evidence type="ECO:0000256" key="8">
    <source>
        <dbReference type="ARBA" id="ARBA00023136"/>
    </source>
</evidence>
<keyword evidence="6" id="KW-0479">Metal-binding</keyword>
<evidence type="ECO:0000256" key="9">
    <source>
        <dbReference type="SAM" id="MobiDB-lite"/>
    </source>
</evidence>
<keyword evidence="3" id="KW-0343">GTPase activation</keyword>
<feature type="compositionally biased region" description="Basic and acidic residues" evidence="9">
    <location>
        <begin position="168"/>
        <end position="184"/>
    </location>
</feature>
<dbReference type="Pfam" id="PF09128">
    <property type="entry name" value="RGS-like"/>
    <property type="match status" value="1"/>
</dbReference>
<dbReference type="SUPFAM" id="SSF48065">
    <property type="entry name" value="DBL homology domain (DH-domain)"/>
    <property type="match status" value="1"/>
</dbReference>
<feature type="domain" description="DH" evidence="10">
    <location>
        <begin position="771"/>
        <end position="961"/>
    </location>
</feature>
<dbReference type="CDD" id="cd23069">
    <property type="entry name" value="PDZ_ARHGEF11-12-like"/>
    <property type="match status" value="1"/>
</dbReference>
<dbReference type="RefSeq" id="XP_014674125.1">
    <property type="nucleotide sequence ID" value="XM_014818639.1"/>
</dbReference>
<dbReference type="PROSITE" id="PS50010">
    <property type="entry name" value="DH_2"/>
    <property type="match status" value="1"/>
</dbReference>
<feature type="compositionally biased region" description="Polar residues" evidence="9">
    <location>
        <begin position="143"/>
        <end position="154"/>
    </location>
</feature>
<dbReference type="Proteomes" id="UP000695022">
    <property type="component" value="Unplaced"/>
</dbReference>
<dbReference type="InterPro" id="IPR001478">
    <property type="entry name" value="PDZ"/>
</dbReference>
<dbReference type="SUPFAM" id="SSF57889">
    <property type="entry name" value="Cysteine-rich domain"/>
    <property type="match status" value="1"/>
</dbReference>
<feature type="domain" description="Phorbol-ester/DAG-type" evidence="11">
    <location>
        <begin position="562"/>
        <end position="614"/>
    </location>
</feature>
<dbReference type="Gene3D" id="2.30.29.30">
    <property type="entry name" value="Pleckstrin-homology domain (PH domain)/Phosphotyrosine-binding domain (PTB)"/>
    <property type="match status" value="1"/>
</dbReference>
<evidence type="ECO:0000256" key="1">
    <source>
        <dbReference type="ARBA" id="ARBA00004370"/>
    </source>
</evidence>
<dbReference type="InterPro" id="IPR041020">
    <property type="entry name" value="PH_16"/>
</dbReference>